<dbReference type="AlphaFoldDB" id="A0A5B0NXA4"/>
<comment type="caution">
    <text evidence="2">The sequence shown here is derived from an EMBL/GenBank/DDBJ whole genome shotgun (WGS) entry which is preliminary data.</text>
</comment>
<sequence>MLLPPSHPSKAQVSPLEQTFINQTSNTLRLSRLSPPSFIDPSLLQRTSRLSIDQQSYHRAL</sequence>
<gene>
    <name evidence="1" type="ORF">PGT21_017953</name>
    <name evidence="2" type="ORF">PGTUg99_024297</name>
</gene>
<organism evidence="2 4">
    <name type="scientific">Puccinia graminis f. sp. tritici</name>
    <dbReference type="NCBI Taxonomy" id="56615"/>
    <lineage>
        <taxon>Eukaryota</taxon>
        <taxon>Fungi</taxon>
        <taxon>Dikarya</taxon>
        <taxon>Basidiomycota</taxon>
        <taxon>Pucciniomycotina</taxon>
        <taxon>Pucciniomycetes</taxon>
        <taxon>Pucciniales</taxon>
        <taxon>Pucciniaceae</taxon>
        <taxon>Puccinia</taxon>
    </lineage>
</organism>
<evidence type="ECO:0000313" key="2">
    <source>
        <dbReference type="EMBL" id="KAA1093352.1"/>
    </source>
</evidence>
<evidence type="ECO:0000313" key="1">
    <source>
        <dbReference type="EMBL" id="KAA1084116.1"/>
    </source>
</evidence>
<dbReference type="EMBL" id="VSWC01000118">
    <property type="protein sequence ID" value="KAA1084116.1"/>
    <property type="molecule type" value="Genomic_DNA"/>
</dbReference>
<dbReference type="EMBL" id="VDEP01000375">
    <property type="protein sequence ID" value="KAA1093352.1"/>
    <property type="molecule type" value="Genomic_DNA"/>
</dbReference>
<reference evidence="3 4" key="1">
    <citation type="submission" date="2019-05" db="EMBL/GenBank/DDBJ databases">
        <title>Emergence of the Ug99 lineage of the wheat stem rust pathogen through somatic hybridization.</title>
        <authorList>
            <person name="Li F."/>
            <person name="Upadhyaya N.M."/>
            <person name="Sperschneider J."/>
            <person name="Matny O."/>
            <person name="Nguyen-Phuc H."/>
            <person name="Mago R."/>
            <person name="Raley C."/>
            <person name="Miller M.E."/>
            <person name="Silverstein K.A.T."/>
            <person name="Henningsen E."/>
            <person name="Hirsch C.D."/>
            <person name="Visser B."/>
            <person name="Pretorius Z.A."/>
            <person name="Steffenson B.J."/>
            <person name="Schwessinger B."/>
            <person name="Dodds P.N."/>
            <person name="Figueroa M."/>
        </authorList>
    </citation>
    <scope>NUCLEOTIDE SEQUENCE [LARGE SCALE GENOMIC DNA]</scope>
    <source>
        <strain evidence="1">21-0</strain>
        <strain evidence="2 4">Ug99</strain>
    </source>
</reference>
<accession>A0A5B0NXA4</accession>
<dbReference type="Proteomes" id="UP000325313">
    <property type="component" value="Unassembled WGS sequence"/>
</dbReference>
<evidence type="ECO:0000313" key="4">
    <source>
        <dbReference type="Proteomes" id="UP000325313"/>
    </source>
</evidence>
<proteinExistence type="predicted"/>
<dbReference type="Proteomes" id="UP000324748">
    <property type="component" value="Unassembled WGS sequence"/>
</dbReference>
<evidence type="ECO:0000313" key="3">
    <source>
        <dbReference type="Proteomes" id="UP000324748"/>
    </source>
</evidence>
<name>A0A5B0NXA4_PUCGR</name>
<protein>
    <submittedName>
        <fullName evidence="2">Uncharacterized protein</fullName>
    </submittedName>
</protein>
<keyword evidence="3" id="KW-1185">Reference proteome</keyword>